<protein>
    <recommendedName>
        <fullName evidence="3">phosphoenolpyruvate--glycerone phosphotransferase</fullName>
        <ecNumber evidence="3">2.7.1.121</ecNumber>
    </recommendedName>
</protein>
<dbReference type="GO" id="GO:0005829">
    <property type="term" value="C:cytosol"/>
    <property type="evidence" value="ECO:0007669"/>
    <property type="project" value="TreeGrafter"/>
</dbReference>
<dbReference type="PANTHER" id="PTHR28629:SF4">
    <property type="entry name" value="TRIOKINASE_FMN CYCLASE"/>
    <property type="match status" value="1"/>
</dbReference>
<evidence type="ECO:0000256" key="3">
    <source>
        <dbReference type="ARBA" id="ARBA00012095"/>
    </source>
</evidence>
<gene>
    <name evidence="13" type="primary">dak1</name>
    <name evidence="13" type="ORF">PTI45_02665</name>
</gene>
<dbReference type="Gene3D" id="1.25.40.340">
    <property type="match status" value="1"/>
</dbReference>
<accession>A0A1E3L285</accession>
<evidence type="ECO:0000259" key="11">
    <source>
        <dbReference type="PROSITE" id="PS51480"/>
    </source>
</evidence>
<comment type="function">
    <text evidence="10">ADP-binding subunit of the dihydroxyacetone kinase, which is responsible for the phosphoenolpyruvate (PEP)-dependent phosphorylation of dihydroxyacetone. DhaL-ADP is converted to DhaL-ATP via a phosphoryl group transfer from DhaM and transmits it to dihydroxyacetone binds to DhaK.</text>
</comment>
<dbReference type="AlphaFoldDB" id="A0A1E3L285"/>
<dbReference type="InterPro" id="IPR050861">
    <property type="entry name" value="Dihydroxyacetone_Kinase"/>
</dbReference>
<dbReference type="NCBIfam" id="NF011049">
    <property type="entry name" value="PRK14479.1"/>
    <property type="match status" value="1"/>
</dbReference>
<dbReference type="EMBL" id="MDER01000045">
    <property type="protein sequence ID" value="ODP27846.1"/>
    <property type="molecule type" value="Genomic_DNA"/>
</dbReference>
<comment type="caution">
    <text evidence="13">The sequence shown here is derived from an EMBL/GenBank/DDBJ whole genome shotgun (WGS) entry which is preliminary data.</text>
</comment>
<keyword evidence="5" id="KW-0547">Nucleotide-binding</keyword>
<dbReference type="SUPFAM" id="SSF82549">
    <property type="entry name" value="DAK1/DegV-like"/>
    <property type="match status" value="1"/>
</dbReference>
<dbReference type="InterPro" id="IPR012737">
    <property type="entry name" value="DhaK_L_YcgS"/>
</dbReference>
<evidence type="ECO:0000313" key="13">
    <source>
        <dbReference type="EMBL" id="ODP27846.1"/>
    </source>
</evidence>
<evidence type="ECO:0000256" key="10">
    <source>
        <dbReference type="ARBA" id="ARBA00055771"/>
    </source>
</evidence>
<sequence>MKKVMNKAEDMVLEMAKGMVLAHPELELISKYKVIKKKELNPQKVSLISGGGSGHEPAHAGYIGKGMLDAAVCGDIFASPSQIQIYQAIKATAGEKGTLLIIKNYSGDMMNFKNAAYLCEEDGIEVDYVRVEDDIAVEDSLYTVGRRGVAGTVLVHKIAGAAAEEGRDLQGVKAVAEKAAANVRSLGFALTSCTVPAKGSPTFELGENEIEYGVGIHGEPGIKREQMASADTLAKRMVDDLMRDMKIEDGHEGEIALLINGFGGTPLQELYLFNHAVTRELAQRRIQINREFVGNYMTSIDMDGISVTIMKLDEELKTLLSQESDTPAFKVSGAVAPVHYEAATVEEVPDAPVSYKVQTDPKYAQLQGDTLTLNNMIYLIDKMSEVIIENEVPFCDLDSHAGDGDFGMSIAKGFRELKHEWSRILAEPDLTIGSFLDQSSLVIMESCGGASGPIWGSAFRAAGKSVGEQKEITVAEFAEMMQSAVKGIQATGERSFGRGAVVGDKTLIDALVPCADAWTESAQAGDDMHTALNKGAVAAVQGAERTKDIVARMGRAGAVGERSIGYPDAGAHALGVIFTELAQSLHS</sequence>
<reference evidence="13 14" key="1">
    <citation type="submission" date="2016-08" db="EMBL/GenBank/DDBJ databases">
        <title>Genome sequencing of Paenibacillus sp. TI45-13ar, isolated from Korean traditional nuruk.</title>
        <authorList>
            <person name="Kim S.-J."/>
        </authorList>
    </citation>
    <scope>NUCLEOTIDE SEQUENCE [LARGE SCALE GENOMIC DNA]</scope>
    <source>
        <strain evidence="13 14">TI45-13ar</strain>
    </source>
</reference>
<comment type="catalytic activity">
    <reaction evidence="1">
        <text>dihydroxyacetone + phosphoenolpyruvate = dihydroxyacetone phosphate + pyruvate</text>
        <dbReference type="Rhea" id="RHEA:18381"/>
        <dbReference type="ChEBI" id="CHEBI:15361"/>
        <dbReference type="ChEBI" id="CHEBI:16016"/>
        <dbReference type="ChEBI" id="CHEBI:57642"/>
        <dbReference type="ChEBI" id="CHEBI:58702"/>
        <dbReference type="EC" id="2.7.1.121"/>
    </reaction>
</comment>
<dbReference type="GO" id="GO:0005524">
    <property type="term" value="F:ATP binding"/>
    <property type="evidence" value="ECO:0007669"/>
    <property type="project" value="UniProtKB-KW"/>
</dbReference>
<keyword evidence="14" id="KW-1185">Reference proteome</keyword>
<evidence type="ECO:0000313" key="14">
    <source>
        <dbReference type="Proteomes" id="UP000094578"/>
    </source>
</evidence>
<keyword evidence="7" id="KW-0319">Glycerol metabolism</keyword>
<dbReference type="NCBIfam" id="TIGR02365">
    <property type="entry name" value="dha_L_ycgS"/>
    <property type="match status" value="1"/>
</dbReference>
<comment type="subunit">
    <text evidence="9">Homodimer. The dihydroxyacetone kinase complex is composed of a homodimer of DhaM, a homodimer of DhaK and the subunit DhaL.</text>
</comment>
<dbReference type="InterPro" id="IPR004006">
    <property type="entry name" value="DhaK_dom"/>
</dbReference>
<dbReference type="InterPro" id="IPR004007">
    <property type="entry name" value="DhaL_dom"/>
</dbReference>
<comment type="pathway">
    <text evidence="2">Polyol metabolism; glycerol degradation.</text>
</comment>
<evidence type="ECO:0000256" key="6">
    <source>
        <dbReference type="ARBA" id="ARBA00022777"/>
    </source>
</evidence>
<dbReference type="PROSITE" id="PS51480">
    <property type="entry name" value="DHAL"/>
    <property type="match status" value="1"/>
</dbReference>
<dbReference type="FunFam" id="3.30.1180.20:FF:000001">
    <property type="entry name" value="Dihydroxyacetone kinase 1"/>
    <property type="match status" value="1"/>
</dbReference>
<dbReference type="GO" id="GO:0019563">
    <property type="term" value="P:glycerol catabolic process"/>
    <property type="evidence" value="ECO:0007669"/>
    <property type="project" value="TreeGrafter"/>
</dbReference>
<keyword evidence="6 13" id="KW-0418">Kinase</keyword>
<dbReference type="STRING" id="1886670.PTI45_02665"/>
<dbReference type="PROSITE" id="PS51481">
    <property type="entry name" value="DHAK"/>
    <property type="match status" value="1"/>
</dbReference>
<evidence type="ECO:0000256" key="1">
    <source>
        <dbReference type="ARBA" id="ARBA00001113"/>
    </source>
</evidence>
<dbReference type="EC" id="2.7.1.121" evidence="3"/>
<dbReference type="Pfam" id="PF02733">
    <property type="entry name" value="Dak1"/>
    <property type="match status" value="1"/>
</dbReference>
<feature type="domain" description="DhaL" evidence="11">
    <location>
        <begin position="374"/>
        <end position="583"/>
    </location>
</feature>
<name>A0A1E3L285_9BACL</name>
<dbReference type="SMART" id="SM01120">
    <property type="entry name" value="Dak2"/>
    <property type="match status" value="1"/>
</dbReference>
<evidence type="ECO:0000256" key="7">
    <source>
        <dbReference type="ARBA" id="ARBA00022798"/>
    </source>
</evidence>
<dbReference type="Gene3D" id="3.40.50.10440">
    <property type="entry name" value="Dihydroxyacetone kinase, domain 1"/>
    <property type="match status" value="1"/>
</dbReference>
<dbReference type="Pfam" id="PF02734">
    <property type="entry name" value="Dak2"/>
    <property type="match status" value="1"/>
</dbReference>
<dbReference type="GO" id="GO:0047324">
    <property type="term" value="F:phosphoenolpyruvate-glycerone phosphotransferase activity"/>
    <property type="evidence" value="ECO:0007669"/>
    <property type="project" value="UniProtKB-EC"/>
</dbReference>
<dbReference type="FunFam" id="1.25.40.340:FF:000002">
    <property type="entry name" value="Dihydroxyacetone kinase, L subunit"/>
    <property type="match status" value="1"/>
</dbReference>
<dbReference type="FunFam" id="3.40.50.10440:FF:000001">
    <property type="entry name" value="Dihydroxyacetone kinase, DhaK subunit"/>
    <property type="match status" value="1"/>
</dbReference>
<dbReference type="InterPro" id="IPR012736">
    <property type="entry name" value="DhaK_1"/>
</dbReference>
<evidence type="ECO:0000256" key="4">
    <source>
        <dbReference type="ARBA" id="ARBA00022679"/>
    </source>
</evidence>
<evidence type="ECO:0000256" key="2">
    <source>
        <dbReference type="ARBA" id="ARBA00004745"/>
    </source>
</evidence>
<feature type="domain" description="DhaK" evidence="12">
    <location>
        <begin position="7"/>
        <end position="329"/>
    </location>
</feature>
<evidence type="ECO:0000256" key="9">
    <source>
        <dbReference type="ARBA" id="ARBA00046577"/>
    </source>
</evidence>
<dbReference type="NCBIfam" id="TIGR02363">
    <property type="entry name" value="dhaK1"/>
    <property type="match status" value="1"/>
</dbReference>
<dbReference type="SUPFAM" id="SSF101473">
    <property type="entry name" value="DhaL-like"/>
    <property type="match status" value="1"/>
</dbReference>
<dbReference type="InterPro" id="IPR036117">
    <property type="entry name" value="DhaL_dom_sf"/>
</dbReference>
<keyword evidence="4 13" id="KW-0808">Transferase</keyword>
<proteinExistence type="predicted"/>
<organism evidence="13 14">
    <name type="scientific">Paenibacillus nuruki</name>
    <dbReference type="NCBI Taxonomy" id="1886670"/>
    <lineage>
        <taxon>Bacteria</taxon>
        <taxon>Bacillati</taxon>
        <taxon>Bacillota</taxon>
        <taxon>Bacilli</taxon>
        <taxon>Bacillales</taxon>
        <taxon>Paenibacillaceae</taxon>
        <taxon>Paenibacillus</taxon>
    </lineage>
</organism>
<evidence type="ECO:0000256" key="5">
    <source>
        <dbReference type="ARBA" id="ARBA00022741"/>
    </source>
</evidence>
<evidence type="ECO:0000259" key="12">
    <source>
        <dbReference type="PROSITE" id="PS51481"/>
    </source>
</evidence>
<dbReference type="PATRIC" id="fig|1886670.3.peg.2709"/>
<dbReference type="Gene3D" id="3.30.1180.20">
    <property type="entry name" value="Dihydroxyacetone kinase, domain 2"/>
    <property type="match status" value="1"/>
</dbReference>
<dbReference type="GO" id="GO:0004371">
    <property type="term" value="F:glycerone kinase activity"/>
    <property type="evidence" value="ECO:0007669"/>
    <property type="project" value="InterPro"/>
</dbReference>
<dbReference type="Proteomes" id="UP000094578">
    <property type="component" value="Unassembled WGS sequence"/>
</dbReference>
<keyword evidence="8" id="KW-0067">ATP-binding</keyword>
<evidence type="ECO:0000256" key="8">
    <source>
        <dbReference type="ARBA" id="ARBA00022840"/>
    </source>
</evidence>
<dbReference type="RefSeq" id="WP_069328079.1">
    <property type="nucleotide sequence ID" value="NZ_MDER01000045.1"/>
</dbReference>
<dbReference type="PANTHER" id="PTHR28629">
    <property type="entry name" value="TRIOKINASE/FMN CYCLASE"/>
    <property type="match status" value="1"/>
</dbReference>